<reference evidence="1" key="1">
    <citation type="submission" date="2021-12" db="EMBL/GenBank/DDBJ databases">
        <authorList>
            <person name="Martin H S."/>
        </authorList>
    </citation>
    <scope>NUCLEOTIDE SEQUENCE</scope>
</reference>
<gene>
    <name evidence="1" type="ORF">BINO364_LOCUS7052</name>
</gene>
<dbReference type="Proteomes" id="UP000838878">
    <property type="component" value="Chromosome 2"/>
</dbReference>
<dbReference type="EMBL" id="OV170222">
    <property type="protein sequence ID" value="CAH0720883.1"/>
    <property type="molecule type" value="Genomic_DNA"/>
</dbReference>
<protein>
    <submittedName>
        <fullName evidence="1">Uncharacterized protein</fullName>
    </submittedName>
</protein>
<evidence type="ECO:0000313" key="1">
    <source>
        <dbReference type="EMBL" id="CAH0720883.1"/>
    </source>
</evidence>
<sequence length="100" mass="10962">MEGGVWEEGPEKCAGASAHAISGCRYRKVAASTCCPVFSVYDLRFDFVHVYKNIVTERSIGVVAHGARGHARGRLKIKVVWQTRGKVTCAPRRPPPAVRP</sequence>
<dbReference type="AlphaFoldDB" id="A0A8J9VE85"/>
<organism evidence="1 2">
    <name type="scientific">Brenthis ino</name>
    <name type="common">lesser marbled fritillary</name>
    <dbReference type="NCBI Taxonomy" id="405034"/>
    <lineage>
        <taxon>Eukaryota</taxon>
        <taxon>Metazoa</taxon>
        <taxon>Ecdysozoa</taxon>
        <taxon>Arthropoda</taxon>
        <taxon>Hexapoda</taxon>
        <taxon>Insecta</taxon>
        <taxon>Pterygota</taxon>
        <taxon>Neoptera</taxon>
        <taxon>Endopterygota</taxon>
        <taxon>Lepidoptera</taxon>
        <taxon>Glossata</taxon>
        <taxon>Ditrysia</taxon>
        <taxon>Papilionoidea</taxon>
        <taxon>Nymphalidae</taxon>
        <taxon>Heliconiinae</taxon>
        <taxon>Argynnini</taxon>
        <taxon>Brenthis</taxon>
    </lineage>
</organism>
<name>A0A8J9VE85_9NEOP</name>
<keyword evidence="2" id="KW-1185">Reference proteome</keyword>
<evidence type="ECO:0000313" key="2">
    <source>
        <dbReference type="Proteomes" id="UP000838878"/>
    </source>
</evidence>
<proteinExistence type="predicted"/>
<feature type="non-terminal residue" evidence="1">
    <location>
        <position position="100"/>
    </location>
</feature>
<accession>A0A8J9VE85</accession>